<dbReference type="InterPro" id="IPR020459">
    <property type="entry name" value="AMP-binding"/>
</dbReference>
<dbReference type="Gene3D" id="1.10.1200.10">
    <property type="entry name" value="ACP-like"/>
    <property type="match status" value="1"/>
</dbReference>
<accession>A0ABN3USX7</accession>
<dbReference type="EMBL" id="BAAATZ010000032">
    <property type="protein sequence ID" value="GAA2736441.1"/>
    <property type="molecule type" value="Genomic_DNA"/>
</dbReference>
<keyword evidence="3" id="KW-0597">Phosphoprotein</keyword>
<evidence type="ECO:0000256" key="1">
    <source>
        <dbReference type="ARBA" id="ARBA00001957"/>
    </source>
</evidence>
<dbReference type="InterPro" id="IPR020845">
    <property type="entry name" value="AMP-binding_CS"/>
</dbReference>
<gene>
    <name evidence="5" type="ORF">GCM10010439_63550</name>
</gene>
<dbReference type="Gene3D" id="2.30.38.10">
    <property type="entry name" value="Luciferase, Domain 3"/>
    <property type="match status" value="1"/>
</dbReference>
<dbReference type="InterPro" id="IPR001242">
    <property type="entry name" value="Condensation_dom"/>
</dbReference>
<evidence type="ECO:0000256" key="3">
    <source>
        <dbReference type="ARBA" id="ARBA00022553"/>
    </source>
</evidence>
<evidence type="ECO:0000259" key="4">
    <source>
        <dbReference type="PROSITE" id="PS50075"/>
    </source>
</evidence>
<dbReference type="Gene3D" id="3.30.300.30">
    <property type="match status" value="1"/>
</dbReference>
<dbReference type="Pfam" id="PF00501">
    <property type="entry name" value="AMP-binding"/>
    <property type="match status" value="1"/>
</dbReference>
<proteinExistence type="predicted"/>
<dbReference type="PROSITE" id="PS50075">
    <property type="entry name" value="CARRIER"/>
    <property type="match status" value="1"/>
</dbReference>
<dbReference type="InterPro" id="IPR036736">
    <property type="entry name" value="ACP-like_sf"/>
</dbReference>
<dbReference type="PRINTS" id="PR00154">
    <property type="entry name" value="AMPBINDING"/>
</dbReference>
<dbReference type="InterPro" id="IPR023213">
    <property type="entry name" value="CAT-like_dom_sf"/>
</dbReference>
<feature type="domain" description="Carrier" evidence="4">
    <location>
        <begin position="966"/>
        <end position="1041"/>
    </location>
</feature>
<comment type="cofactor">
    <cofactor evidence="1">
        <name>pantetheine 4'-phosphate</name>
        <dbReference type="ChEBI" id="CHEBI:47942"/>
    </cofactor>
</comment>
<dbReference type="Gene3D" id="3.30.559.10">
    <property type="entry name" value="Chloramphenicol acetyltransferase-like domain"/>
    <property type="match status" value="1"/>
</dbReference>
<evidence type="ECO:0000313" key="6">
    <source>
        <dbReference type="Proteomes" id="UP001501842"/>
    </source>
</evidence>
<dbReference type="SUPFAM" id="SSF47336">
    <property type="entry name" value="ACP-like"/>
    <property type="match status" value="1"/>
</dbReference>
<protein>
    <recommendedName>
        <fullName evidence="4">Carrier domain-containing protein</fullName>
    </recommendedName>
</protein>
<reference evidence="5 6" key="1">
    <citation type="journal article" date="2019" name="Int. J. Syst. Evol. Microbiol.">
        <title>The Global Catalogue of Microorganisms (GCM) 10K type strain sequencing project: providing services to taxonomists for standard genome sequencing and annotation.</title>
        <authorList>
            <consortium name="The Broad Institute Genomics Platform"/>
            <consortium name="The Broad Institute Genome Sequencing Center for Infectious Disease"/>
            <person name="Wu L."/>
            <person name="Ma J."/>
        </authorList>
    </citation>
    <scope>NUCLEOTIDE SEQUENCE [LARGE SCALE GENOMIC DNA]</scope>
    <source>
        <strain evidence="5 6">JCM 8201</strain>
    </source>
</reference>
<dbReference type="NCBIfam" id="TIGR01733">
    <property type="entry name" value="AA-adenyl-dom"/>
    <property type="match status" value="1"/>
</dbReference>
<dbReference type="CDD" id="cd19531">
    <property type="entry name" value="LCL_NRPS-like"/>
    <property type="match status" value="1"/>
</dbReference>
<dbReference type="InterPro" id="IPR000873">
    <property type="entry name" value="AMP-dep_synth/lig_dom"/>
</dbReference>
<dbReference type="InterPro" id="IPR010071">
    <property type="entry name" value="AA_adenyl_dom"/>
</dbReference>
<dbReference type="SMART" id="SM00823">
    <property type="entry name" value="PKS_PP"/>
    <property type="match status" value="1"/>
</dbReference>
<keyword evidence="2" id="KW-0596">Phosphopantetheine</keyword>
<sequence length="1075" mass="113271">MDPEISAIFPTSFAQERLWIVEQLAPGTSAYHVPVMLRLRGPLDRAALAGALALVVERHEALRTVFRQIDGQVVQRVLPAGPVPVEVRDVPGGEAGLAGLLAAEAALGFALDTGPLLRATLFRLAPDDHALTIVLHHLVSDGWSMGVLCGELSAAYGALTAGGRPDLPEPPLQYVDYAIWERENLTGERAEELLTYWRAALADAPGALDLPLDRLRPALQSHAGGQVDIALDPATTAGVTALARELGASPFMVLLAAWSALLGRFTGSDDIVTGTADGSRDAQTEGLIGCFINTLPLRVRLGGDPSFADLVDRSRDAVLGALDHRDLPFDLLVEDLAPRRDLSRNPLVQVLLTVHGGPEPADGLTGLVAERIGVDRGGAQCDLSVQLRPDGDRFTGFLEFASDLFDAETVRRWWGHLATLLAAAVAAPGTRLSELTCMTEAEAAEAVGTGASIPAADVRLEEVVARRAALTPDAPALVWDGGSLTCAEYDRRAGALAAVLRSRGVDRETPVAVHAERGPDLMVAILAVLKAGGAYVPVNTSYPAERIALMLADARPAVVLSQSRIAAELPSGAPVLLLDDLPADASDPADPPGGPGTPSDLAYVIYTSGSTGRPKGVMVEHRSAADLLAWHQRRYPLGPDDVVLLKTPTSFDVSVPELFWWAEAGARVALLPEGAERDPRALAEAVARHGVTAVNFVPSMFGPFLDVLEKDPALASAVAGLRYVFCAGEALPVEHVHRFHRLFTGTALANLYGPTEATVYASGADCAPGTARVLIGAACDNTGLYVLDRHDRPQPVGIPGELCVGGAGVARGYLGRPALTAERFVPHPRAGTGGVPAGARLYRTGDLARFAPGGEVEWLGRLDHQVKVRGFRVELGEVAAALRAHPDIGSAVVVHRDGALAAYHTGTGLTVTELRAFLRRTLPDAMVPESLTALPALPLSANGKVDLAALPEPDGARPVLATAYVEPGTPLERIVAGLWEDALRVDRIGARDDFFDLGGNSLLATRVASALRENLGVELPLRVMFEETTVAAQAEAVGAAGREASLDVAAIAEVYLRVQALSDEEARDLLAVREG</sequence>
<organism evidence="5 6">
    <name type="scientific">Actinocorallia aurantiaca</name>
    <dbReference type="NCBI Taxonomy" id="46204"/>
    <lineage>
        <taxon>Bacteria</taxon>
        <taxon>Bacillati</taxon>
        <taxon>Actinomycetota</taxon>
        <taxon>Actinomycetes</taxon>
        <taxon>Streptosporangiales</taxon>
        <taxon>Thermomonosporaceae</taxon>
        <taxon>Actinocorallia</taxon>
    </lineage>
</organism>
<dbReference type="PANTHER" id="PTHR45527:SF1">
    <property type="entry name" value="FATTY ACID SYNTHASE"/>
    <property type="match status" value="1"/>
</dbReference>
<dbReference type="PROSITE" id="PS00455">
    <property type="entry name" value="AMP_BINDING"/>
    <property type="match status" value="1"/>
</dbReference>
<dbReference type="Gene3D" id="3.40.50.980">
    <property type="match status" value="2"/>
</dbReference>
<dbReference type="InterPro" id="IPR020806">
    <property type="entry name" value="PKS_PP-bd"/>
</dbReference>
<dbReference type="Proteomes" id="UP001501842">
    <property type="component" value="Unassembled WGS sequence"/>
</dbReference>
<dbReference type="Pfam" id="PF00668">
    <property type="entry name" value="Condensation"/>
    <property type="match status" value="1"/>
</dbReference>
<dbReference type="SUPFAM" id="SSF52777">
    <property type="entry name" value="CoA-dependent acyltransferases"/>
    <property type="match status" value="2"/>
</dbReference>
<dbReference type="Gene3D" id="3.30.559.30">
    <property type="entry name" value="Nonribosomal peptide synthetase, condensation domain"/>
    <property type="match status" value="1"/>
</dbReference>
<dbReference type="RefSeq" id="WP_344456151.1">
    <property type="nucleotide sequence ID" value="NZ_BAAATZ010000032.1"/>
</dbReference>
<dbReference type="PROSITE" id="PS00012">
    <property type="entry name" value="PHOSPHOPANTETHEINE"/>
    <property type="match status" value="1"/>
</dbReference>
<dbReference type="InterPro" id="IPR045851">
    <property type="entry name" value="AMP-bd_C_sf"/>
</dbReference>
<keyword evidence="6" id="KW-1185">Reference proteome</keyword>
<dbReference type="PANTHER" id="PTHR45527">
    <property type="entry name" value="NONRIBOSOMAL PEPTIDE SYNTHETASE"/>
    <property type="match status" value="1"/>
</dbReference>
<evidence type="ECO:0000313" key="5">
    <source>
        <dbReference type="EMBL" id="GAA2736441.1"/>
    </source>
</evidence>
<dbReference type="Pfam" id="PF00550">
    <property type="entry name" value="PP-binding"/>
    <property type="match status" value="1"/>
</dbReference>
<dbReference type="InterPro" id="IPR006162">
    <property type="entry name" value="Ppantetheine_attach_site"/>
</dbReference>
<evidence type="ECO:0000256" key="2">
    <source>
        <dbReference type="ARBA" id="ARBA00022450"/>
    </source>
</evidence>
<name>A0ABN3USX7_9ACTN</name>
<dbReference type="InterPro" id="IPR009081">
    <property type="entry name" value="PP-bd_ACP"/>
</dbReference>
<dbReference type="SUPFAM" id="SSF56801">
    <property type="entry name" value="Acetyl-CoA synthetase-like"/>
    <property type="match status" value="1"/>
</dbReference>
<dbReference type="CDD" id="cd05930">
    <property type="entry name" value="A_NRPS"/>
    <property type="match status" value="1"/>
</dbReference>
<comment type="caution">
    <text evidence="5">The sequence shown here is derived from an EMBL/GenBank/DDBJ whole genome shotgun (WGS) entry which is preliminary data.</text>
</comment>